<name>A0ACC0HIE4_9ERIC</name>
<gene>
    <name evidence="1" type="ORF">LOK49_LG06G03439</name>
</gene>
<protein>
    <submittedName>
        <fullName evidence="1">Uncharacterized protein</fullName>
    </submittedName>
</protein>
<reference evidence="1 2" key="1">
    <citation type="journal article" date="2022" name="Plant J.">
        <title>Chromosome-level genome of Camellia lanceoleosa provides a valuable resource for understanding genome evolution and self-incompatibility.</title>
        <authorList>
            <person name="Gong W."/>
            <person name="Xiao S."/>
            <person name="Wang L."/>
            <person name="Liao Z."/>
            <person name="Chang Y."/>
            <person name="Mo W."/>
            <person name="Hu G."/>
            <person name="Li W."/>
            <person name="Zhao G."/>
            <person name="Zhu H."/>
            <person name="Hu X."/>
            <person name="Ji K."/>
            <person name="Xiang X."/>
            <person name="Song Q."/>
            <person name="Yuan D."/>
            <person name="Jin S."/>
            <person name="Zhang L."/>
        </authorList>
    </citation>
    <scope>NUCLEOTIDE SEQUENCE [LARGE SCALE GENOMIC DNA]</scope>
    <source>
        <strain evidence="1">SQ_2022a</strain>
    </source>
</reference>
<comment type="caution">
    <text evidence="1">The sequence shown here is derived from an EMBL/GenBank/DDBJ whole genome shotgun (WGS) entry which is preliminary data.</text>
</comment>
<dbReference type="Proteomes" id="UP001060215">
    <property type="component" value="Chromosome 5"/>
</dbReference>
<keyword evidence="2" id="KW-1185">Reference proteome</keyword>
<organism evidence="1 2">
    <name type="scientific">Camellia lanceoleosa</name>
    <dbReference type="NCBI Taxonomy" id="1840588"/>
    <lineage>
        <taxon>Eukaryota</taxon>
        <taxon>Viridiplantae</taxon>
        <taxon>Streptophyta</taxon>
        <taxon>Embryophyta</taxon>
        <taxon>Tracheophyta</taxon>
        <taxon>Spermatophyta</taxon>
        <taxon>Magnoliopsida</taxon>
        <taxon>eudicotyledons</taxon>
        <taxon>Gunneridae</taxon>
        <taxon>Pentapetalae</taxon>
        <taxon>asterids</taxon>
        <taxon>Ericales</taxon>
        <taxon>Theaceae</taxon>
        <taxon>Camellia</taxon>
    </lineage>
</organism>
<proteinExistence type="predicted"/>
<evidence type="ECO:0000313" key="1">
    <source>
        <dbReference type="EMBL" id="KAI8011841.1"/>
    </source>
</evidence>
<sequence length="68" mass="7275">MGEREKLSEHKAGQKFLQGLLQVYGTTIMSLTSKGQNHEQEGTSGDRSVTGGSQFGIENSIVKVACSC</sequence>
<evidence type="ECO:0000313" key="2">
    <source>
        <dbReference type="Proteomes" id="UP001060215"/>
    </source>
</evidence>
<accession>A0ACC0HIE4</accession>
<dbReference type="EMBL" id="CM045762">
    <property type="protein sequence ID" value="KAI8011841.1"/>
    <property type="molecule type" value="Genomic_DNA"/>
</dbReference>